<dbReference type="Gene3D" id="3.40.50.1000">
    <property type="entry name" value="HAD superfamily/HAD-like"/>
    <property type="match status" value="1"/>
</dbReference>
<evidence type="ECO:0000256" key="11">
    <source>
        <dbReference type="ARBA" id="ARBA00023136"/>
    </source>
</evidence>
<feature type="transmembrane region" description="Helical" evidence="17">
    <location>
        <begin position="1069"/>
        <end position="1091"/>
    </location>
</feature>
<evidence type="ECO:0000256" key="1">
    <source>
        <dbReference type="ARBA" id="ARBA00004141"/>
    </source>
</evidence>
<dbReference type="Gene3D" id="3.40.1110.10">
    <property type="entry name" value="Calcium-transporting ATPase, cytoplasmic domain N"/>
    <property type="match status" value="1"/>
</dbReference>
<gene>
    <name evidence="21" type="ORF">THASP1DRAFT_4481</name>
</gene>
<dbReference type="SFLD" id="SFLDG00002">
    <property type="entry name" value="C1.7:_P-type_atpase_like"/>
    <property type="match status" value="1"/>
</dbReference>
<keyword evidence="7 15" id="KW-0067">ATP-binding</keyword>
<evidence type="ECO:0000313" key="21">
    <source>
        <dbReference type="EMBL" id="RKP07621.1"/>
    </source>
</evidence>
<evidence type="ECO:0000256" key="4">
    <source>
        <dbReference type="ARBA" id="ARBA00022692"/>
    </source>
</evidence>
<feature type="binding site" evidence="16">
    <location>
        <position position="870"/>
    </location>
    <ligand>
        <name>Mg(2+)</name>
        <dbReference type="ChEBI" id="CHEBI:18420"/>
    </ligand>
</feature>
<evidence type="ECO:0000256" key="3">
    <source>
        <dbReference type="ARBA" id="ARBA00008109"/>
    </source>
</evidence>
<dbReference type="GO" id="GO:0032456">
    <property type="term" value="P:endocytic recycling"/>
    <property type="evidence" value="ECO:0007669"/>
    <property type="project" value="TreeGrafter"/>
</dbReference>
<dbReference type="Pfam" id="PF16209">
    <property type="entry name" value="PhoLip_ATPase_N"/>
    <property type="match status" value="1"/>
</dbReference>
<dbReference type="InterPro" id="IPR008250">
    <property type="entry name" value="ATPase_P-typ_transduc_dom_A_sf"/>
</dbReference>
<evidence type="ECO:0000259" key="20">
    <source>
        <dbReference type="Pfam" id="PF16212"/>
    </source>
</evidence>
<feature type="binding site" evidence="15">
    <location>
        <position position="574"/>
    </location>
    <ligand>
        <name>ATP</name>
        <dbReference type="ChEBI" id="CHEBI:30616"/>
    </ligand>
</feature>
<keyword evidence="8 16" id="KW-0460">Magnesium</keyword>
<keyword evidence="5 16" id="KW-0479">Metal-binding</keyword>
<dbReference type="GO" id="GO:0006892">
    <property type="term" value="P:post-Golgi vesicle-mediated transport"/>
    <property type="evidence" value="ECO:0007669"/>
    <property type="project" value="TreeGrafter"/>
</dbReference>
<comment type="cofactor">
    <cofactor evidence="16">
        <name>Mg(2+)</name>
        <dbReference type="ChEBI" id="CHEBI:18420"/>
    </cofactor>
</comment>
<feature type="domain" description="P-type ATPase C-terminal" evidence="20">
    <location>
        <begin position="892"/>
        <end position="1148"/>
    </location>
</feature>
<dbReference type="InterPro" id="IPR006539">
    <property type="entry name" value="P-type_ATPase_IV"/>
</dbReference>
<dbReference type="InterPro" id="IPR001757">
    <property type="entry name" value="P_typ_ATPase"/>
</dbReference>
<feature type="transmembrane region" description="Helical" evidence="17">
    <location>
        <begin position="26"/>
        <end position="43"/>
    </location>
</feature>
<sequence>SNSIRTSRYNAFNFFPRQIVAQFSKVANLYFVFISALQLVPGWSPTGRYTTVLPLAIFVTIAMAHEAYDDFRRHRADKVENERQCEILRVYRSQSSDDSVVPVSTSEDAIATPGLVATDMSACVWQRIRWRQLAVGDVVRLCDGDWVPADLLLLHAPLGDGHCYVETAALDGETNLKEVHTPKILHGRANTAEQTADLRGKLRCVQAEDPNDDLYDFNGCLQLLPSKPVLDGEPRASFAAVAPVDERASLGIRNLLLRGTVLRNTPFIYGMVVYAGENTKIRQNALKNARTKAPMLQRQMNRAVISVFVLLLVLASVMTALQSQWLHRRRPRYLPKEDGAKGVASVFFSFIVLFNTIIPISLYVTMELVKVAQAYLIGQDLEMYDPASDTPAEARTSAINEDLGQVQYVFTDKTGTLTENVMEFRACSVAGIAYRGGEVHAPAASASTTSNVGGTGASRDEANTGCIIPVPTATPAVLSAKAAMVTESEEWWFLRALGVCHSVVPITKTDPATGKEISMDYQSTSPDEHALVGGARDFGFELRERHDDRMRLRIRRVGPRDTHEEYQVLDELPFSSRRKRMSVIVRMPNGRLALFCKGADSVLIDLLAYPSKEQAVSPTKADGKDNRVSAGDGLPPFDAGAARRTLKHLEKFAEVGLRTLVYAYRYLDEDEYAVWHAKYAHAQAAISNRIQRMEEVMEEMERSGRNGAGLRMCGVTAVEDRLQPGVPETIVALRRANIRVFMLTGDKLETAVNIGRSCSLIAPGSHIFTIRGEQAEAESSGGNAALATLPLRRADSLACNTGYSLVIDGAALALCRDSPGAVSALVELGTVCDAIICCRVSPCQKAMVVQLMRQRHPRAVTLAIGDGGNDIAMIQEAHLGIGITGREGLQAARASDYSIARFRFLQRLLFVHGRWSYVRVCKFTFGTFYKCIAFYLTQAGFQAFTGYSGTSLYEQWTLSLYNTIFSVLPVLIIGITEQDLSAATLMRVPELYRLGQKEVMFNLRRFWSCMLHGALQSLVLLVIPFIVHGGLTGSMSRYDSPQLFQVGLVVYTSVVLTVNFKVALLDAHYWSWVTAVGIILEAGAWFLFQLVYSVTYPVGGSAMGYDVHGQFISAAGRFDFWAMVVLSCTIALLPEISVRAFQNSWRPTDVSAFQQLEK</sequence>
<dbReference type="InterPro" id="IPR036412">
    <property type="entry name" value="HAD-like_sf"/>
</dbReference>
<feature type="binding site" evidence="16">
    <location>
        <position position="866"/>
    </location>
    <ligand>
        <name>Mg(2+)</name>
        <dbReference type="ChEBI" id="CHEBI:18420"/>
    </ligand>
</feature>
<feature type="binding site" evidence="15">
    <location>
        <position position="745"/>
    </location>
    <ligand>
        <name>ATP</name>
        <dbReference type="ChEBI" id="CHEBI:30616"/>
    </ligand>
</feature>
<keyword evidence="4 17" id="KW-0812">Transmembrane</keyword>
<dbReference type="STRING" id="78915.A0A4P9XQ66"/>
<feature type="binding site" evidence="16">
    <location>
        <position position="414"/>
    </location>
    <ligand>
        <name>Mg(2+)</name>
        <dbReference type="ChEBI" id="CHEBI:18420"/>
    </ligand>
</feature>
<reference evidence="22" key="1">
    <citation type="journal article" date="2018" name="Nat. Microbiol.">
        <title>Leveraging single-cell genomics to expand the fungal tree of life.</title>
        <authorList>
            <person name="Ahrendt S.R."/>
            <person name="Quandt C.A."/>
            <person name="Ciobanu D."/>
            <person name="Clum A."/>
            <person name="Salamov A."/>
            <person name="Andreopoulos B."/>
            <person name="Cheng J.F."/>
            <person name="Woyke T."/>
            <person name="Pelin A."/>
            <person name="Henrissat B."/>
            <person name="Reynolds N.K."/>
            <person name="Benny G.L."/>
            <person name="Smith M.E."/>
            <person name="James T.Y."/>
            <person name="Grigoriev I.V."/>
        </authorList>
    </citation>
    <scope>NUCLEOTIDE SEQUENCE [LARGE SCALE GENOMIC DNA]</scope>
    <source>
        <strain evidence="22">RSA 1356</strain>
    </source>
</reference>
<dbReference type="GO" id="GO:0045332">
    <property type="term" value="P:phospholipid translocation"/>
    <property type="evidence" value="ECO:0007669"/>
    <property type="project" value="TreeGrafter"/>
</dbReference>
<dbReference type="Pfam" id="PF13246">
    <property type="entry name" value="Cation_ATPase"/>
    <property type="match status" value="1"/>
</dbReference>
<evidence type="ECO:0000256" key="2">
    <source>
        <dbReference type="ARBA" id="ARBA00004308"/>
    </source>
</evidence>
<comment type="subcellular location">
    <subcellularLocation>
        <location evidence="2">Endomembrane system</location>
    </subcellularLocation>
    <subcellularLocation>
        <location evidence="1 17">Membrane</location>
        <topology evidence="1 17">Multi-pass membrane protein</topology>
    </subcellularLocation>
</comment>
<evidence type="ECO:0000256" key="8">
    <source>
        <dbReference type="ARBA" id="ARBA00022842"/>
    </source>
</evidence>
<dbReference type="NCBIfam" id="TIGR01494">
    <property type="entry name" value="ATPase_P-type"/>
    <property type="match status" value="1"/>
</dbReference>
<dbReference type="OrthoDB" id="377733at2759"/>
<feature type="binding site" evidence="16">
    <location>
        <position position="412"/>
    </location>
    <ligand>
        <name>Mg(2+)</name>
        <dbReference type="ChEBI" id="CHEBI:18420"/>
    </ligand>
</feature>
<evidence type="ECO:0000256" key="13">
    <source>
        <dbReference type="ARBA" id="ARBA00049128"/>
    </source>
</evidence>
<evidence type="ECO:0000256" key="5">
    <source>
        <dbReference type="ARBA" id="ARBA00022723"/>
    </source>
</evidence>
<dbReference type="SUPFAM" id="SSF81653">
    <property type="entry name" value="Calcium ATPase, transduction domain A"/>
    <property type="match status" value="1"/>
</dbReference>
<evidence type="ECO:0000259" key="19">
    <source>
        <dbReference type="Pfam" id="PF16209"/>
    </source>
</evidence>
<dbReference type="EMBL" id="KZ992693">
    <property type="protein sequence ID" value="RKP07621.1"/>
    <property type="molecule type" value="Genomic_DNA"/>
</dbReference>
<dbReference type="EC" id="7.6.2.1" evidence="17"/>
<feature type="transmembrane region" description="Helical" evidence="17">
    <location>
        <begin position="342"/>
        <end position="364"/>
    </location>
</feature>
<dbReference type="SUPFAM" id="SSF81665">
    <property type="entry name" value="Calcium ATPase, transmembrane domain M"/>
    <property type="match status" value="1"/>
</dbReference>
<dbReference type="SUPFAM" id="SSF81660">
    <property type="entry name" value="Metal cation-transporting ATPase, ATP-binding domain N"/>
    <property type="match status" value="1"/>
</dbReference>
<protein>
    <recommendedName>
        <fullName evidence="17">Phospholipid-transporting ATPase</fullName>
        <ecNumber evidence="17">7.6.2.1</ecNumber>
    </recommendedName>
</protein>
<dbReference type="SFLD" id="SFLDF00027">
    <property type="entry name" value="p-type_atpase"/>
    <property type="match status" value="1"/>
</dbReference>
<feature type="active site" description="4-aspartylphosphate intermediate" evidence="14">
    <location>
        <position position="412"/>
    </location>
</feature>
<evidence type="ECO:0000256" key="6">
    <source>
        <dbReference type="ARBA" id="ARBA00022741"/>
    </source>
</evidence>
<dbReference type="GO" id="GO:0000287">
    <property type="term" value="F:magnesium ion binding"/>
    <property type="evidence" value="ECO:0007669"/>
    <property type="project" value="UniProtKB-UniRule"/>
</dbReference>
<feature type="binding site" evidence="15">
    <location>
        <position position="845"/>
    </location>
    <ligand>
        <name>ATP</name>
        <dbReference type="ChEBI" id="CHEBI:30616"/>
    </ligand>
</feature>
<proteinExistence type="inferred from homology"/>
<dbReference type="Proteomes" id="UP000271241">
    <property type="component" value="Unassembled WGS sequence"/>
</dbReference>
<feature type="transmembrane region" description="Helical" evidence="17">
    <location>
        <begin position="1043"/>
        <end position="1062"/>
    </location>
</feature>
<evidence type="ECO:0000256" key="10">
    <source>
        <dbReference type="ARBA" id="ARBA00022989"/>
    </source>
</evidence>
<feature type="binding site" evidence="15">
    <location>
        <position position="414"/>
    </location>
    <ligand>
        <name>ATP</name>
        <dbReference type="ChEBI" id="CHEBI:30616"/>
    </ligand>
</feature>
<feature type="binding site" evidence="15">
    <location>
        <position position="528"/>
    </location>
    <ligand>
        <name>ATP</name>
        <dbReference type="ChEBI" id="CHEBI:30616"/>
    </ligand>
</feature>
<keyword evidence="6 15" id="KW-0547">Nucleotide-binding</keyword>
<feature type="non-terminal residue" evidence="21">
    <location>
        <position position="1"/>
    </location>
</feature>
<keyword evidence="22" id="KW-1185">Reference proteome</keyword>
<dbReference type="PANTHER" id="PTHR24092:SF174">
    <property type="entry name" value="PHOSPHOLIPID-TRANSPORTING ATPASE DNF3-RELATED"/>
    <property type="match status" value="1"/>
</dbReference>
<feature type="binding site" evidence="15">
    <location>
        <position position="413"/>
    </location>
    <ligand>
        <name>ATP</name>
        <dbReference type="ChEBI" id="CHEBI:30616"/>
    </ligand>
</feature>
<evidence type="ECO:0000256" key="12">
    <source>
        <dbReference type="ARBA" id="ARBA00034036"/>
    </source>
</evidence>
<evidence type="ECO:0000256" key="17">
    <source>
        <dbReference type="RuleBase" id="RU362033"/>
    </source>
</evidence>
<feature type="transmembrane region" description="Helical" evidence="17">
    <location>
        <begin position="49"/>
        <end position="68"/>
    </location>
</feature>
<dbReference type="InterPro" id="IPR032631">
    <property type="entry name" value="P-type_ATPase_N"/>
</dbReference>
<name>A0A4P9XQ66_9FUNG</name>
<feature type="binding site" evidence="15">
    <location>
        <position position="870"/>
    </location>
    <ligand>
        <name>ATP</name>
        <dbReference type="ChEBI" id="CHEBI:30616"/>
    </ligand>
</feature>
<comment type="similarity">
    <text evidence="3 17">Belongs to the cation transport ATPase (P-type) (TC 3.A.3) family. Type IV subfamily.</text>
</comment>
<feature type="transmembrane region" description="Helical" evidence="17">
    <location>
        <begin position="1006"/>
        <end position="1031"/>
    </location>
</feature>
<feature type="non-terminal residue" evidence="21">
    <location>
        <position position="1158"/>
    </location>
</feature>
<dbReference type="PANTHER" id="PTHR24092">
    <property type="entry name" value="PROBABLE PHOSPHOLIPID-TRANSPORTING ATPASE"/>
    <property type="match status" value="1"/>
</dbReference>
<dbReference type="PROSITE" id="PS00154">
    <property type="entry name" value="ATPASE_E1_E2"/>
    <property type="match status" value="1"/>
</dbReference>
<feature type="binding site" evidence="15">
    <location>
        <position position="744"/>
    </location>
    <ligand>
        <name>ATP</name>
        <dbReference type="ChEBI" id="CHEBI:30616"/>
    </ligand>
</feature>
<feature type="binding site" evidence="15">
    <location>
        <position position="746"/>
    </location>
    <ligand>
        <name>ATP</name>
        <dbReference type="ChEBI" id="CHEBI:30616"/>
    </ligand>
</feature>
<feature type="binding site" evidence="15">
    <location>
        <position position="597"/>
    </location>
    <ligand>
        <name>ATP</name>
        <dbReference type="ChEBI" id="CHEBI:30616"/>
    </ligand>
</feature>
<evidence type="ECO:0000256" key="7">
    <source>
        <dbReference type="ARBA" id="ARBA00022840"/>
    </source>
</evidence>
<dbReference type="SFLD" id="SFLDS00003">
    <property type="entry name" value="Haloacid_Dehalogenase"/>
    <property type="match status" value="1"/>
</dbReference>
<evidence type="ECO:0000256" key="15">
    <source>
        <dbReference type="PIRSR" id="PIRSR606539-2"/>
    </source>
</evidence>
<accession>A0A4P9XQ66</accession>
<dbReference type="GO" id="GO:0005524">
    <property type="term" value="F:ATP binding"/>
    <property type="evidence" value="ECO:0007669"/>
    <property type="project" value="UniProtKB-UniRule"/>
</dbReference>
<feature type="domain" description="P-type ATPase A" evidence="18">
    <location>
        <begin position="124"/>
        <end position="196"/>
    </location>
</feature>
<keyword evidence="11 17" id="KW-0472">Membrane</keyword>
<dbReference type="Pfam" id="PF16212">
    <property type="entry name" value="PhoLip_ATPase_C"/>
    <property type="match status" value="1"/>
</dbReference>
<dbReference type="InterPro" id="IPR023298">
    <property type="entry name" value="ATPase_P-typ_TM_dom_sf"/>
</dbReference>
<dbReference type="FunFam" id="3.40.50.1000:FF:000084">
    <property type="entry name" value="Phospholipid-transporting ATPase"/>
    <property type="match status" value="1"/>
</dbReference>
<organism evidence="21 22">
    <name type="scientific">Thamnocephalis sphaerospora</name>
    <dbReference type="NCBI Taxonomy" id="78915"/>
    <lineage>
        <taxon>Eukaryota</taxon>
        <taxon>Fungi</taxon>
        <taxon>Fungi incertae sedis</taxon>
        <taxon>Zoopagomycota</taxon>
        <taxon>Zoopagomycotina</taxon>
        <taxon>Zoopagomycetes</taxon>
        <taxon>Zoopagales</taxon>
        <taxon>Sigmoideomycetaceae</taxon>
        <taxon>Thamnocephalis</taxon>
    </lineage>
</organism>
<dbReference type="GO" id="GO:0016887">
    <property type="term" value="F:ATP hydrolysis activity"/>
    <property type="evidence" value="ECO:0007669"/>
    <property type="project" value="InterPro"/>
</dbReference>
<dbReference type="InterPro" id="IPR023299">
    <property type="entry name" value="ATPase_P-typ_cyto_dom_N"/>
</dbReference>
<dbReference type="SUPFAM" id="SSF56784">
    <property type="entry name" value="HAD-like"/>
    <property type="match status" value="1"/>
</dbReference>
<evidence type="ECO:0000259" key="18">
    <source>
        <dbReference type="Pfam" id="PF00122"/>
    </source>
</evidence>
<evidence type="ECO:0000313" key="22">
    <source>
        <dbReference type="Proteomes" id="UP000271241"/>
    </source>
</evidence>
<comment type="catalytic activity">
    <reaction evidence="13">
        <text>a 1,2-diacyl-sn-glycero-3-phosphoethanolamine(out) + ATP + H2O = a 1,2-diacyl-sn-glycero-3-phosphoethanolamine(in) + ADP + phosphate + H(+)</text>
        <dbReference type="Rhea" id="RHEA:66132"/>
        <dbReference type="ChEBI" id="CHEBI:15377"/>
        <dbReference type="ChEBI" id="CHEBI:15378"/>
        <dbReference type="ChEBI" id="CHEBI:30616"/>
        <dbReference type="ChEBI" id="CHEBI:43474"/>
        <dbReference type="ChEBI" id="CHEBI:64612"/>
        <dbReference type="ChEBI" id="CHEBI:456216"/>
    </reaction>
    <physiologicalReaction direction="left-to-right" evidence="13">
        <dbReference type="Rhea" id="RHEA:66133"/>
    </physiologicalReaction>
</comment>
<feature type="transmembrane region" description="Helical" evidence="17">
    <location>
        <begin position="303"/>
        <end position="322"/>
    </location>
</feature>
<dbReference type="AlphaFoldDB" id="A0A4P9XQ66"/>
<dbReference type="InterPro" id="IPR018303">
    <property type="entry name" value="ATPase_P-typ_P_site"/>
</dbReference>
<dbReference type="InterPro" id="IPR044492">
    <property type="entry name" value="P_typ_ATPase_HD_dom"/>
</dbReference>
<dbReference type="InterPro" id="IPR032630">
    <property type="entry name" value="P_typ_ATPase_c"/>
</dbReference>
<dbReference type="GO" id="GO:0005886">
    <property type="term" value="C:plasma membrane"/>
    <property type="evidence" value="ECO:0007669"/>
    <property type="project" value="TreeGrafter"/>
</dbReference>
<feature type="binding site" evidence="15">
    <location>
        <position position="658"/>
    </location>
    <ligand>
        <name>ATP</name>
        <dbReference type="ChEBI" id="CHEBI:30616"/>
    </ligand>
</feature>
<keyword evidence="9 17" id="KW-1278">Translocase</keyword>
<evidence type="ECO:0000256" key="16">
    <source>
        <dbReference type="PIRSR" id="PIRSR606539-3"/>
    </source>
</evidence>
<comment type="catalytic activity">
    <reaction evidence="12 17">
        <text>ATP + H2O + phospholipidSide 1 = ADP + phosphate + phospholipidSide 2.</text>
        <dbReference type="EC" id="7.6.2.1"/>
    </reaction>
</comment>
<dbReference type="InterPro" id="IPR059000">
    <property type="entry name" value="ATPase_P-type_domA"/>
</dbReference>
<feature type="binding site" evidence="15">
    <location>
        <position position="869"/>
    </location>
    <ligand>
        <name>ATP</name>
        <dbReference type="ChEBI" id="CHEBI:30616"/>
    </ligand>
</feature>
<feature type="domain" description="P-type ATPase N-terminal" evidence="19">
    <location>
        <begin position="1"/>
        <end position="52"/>
    </location>
</feature>
<dbReference type="Pfam" id="PF00122">
    <property type="entry name" value="E1-E2_ATPase"/>
    <property type="match status" value="1"/>
</dbReference>
<evidence type="ECO:0000256" key="14">
    <source>
        <dbReference type="PIRSR" id="PIRSR606539-1"/>
    </source>
</evidence>
<feature type="transmembrane region" description="Helical" evidence="17">
    <location>
        <begin position="1111"/>
        <end position="1133"/>
    </location>
</feature>
<dbReference type="GO" id="GO:0140326">
    <property type="term" value="F:ATPase-coupled intramembrane lipid transporter activity"/>
    <property type="evidence" value="ECO:0007669"/>
    <property type="project" value="UniProtKB-EC"/>
</dbReference>
<dbReference type="Gene3D" id="2.70.150.10">
    <property type="entry name" value="Calcium-transporting ATPase, cytoplasmic transduction domain A"/>
    <property type="match status" value="1"/>
</dbReference>
<feature type="binding site" evidence="15">
    <location>
        <position position="412"/>
    </location>
    <ligand>
        <name>ATP</name>
        <dbReference type="ChEBI" id="CHEBI:30616"/>
    </ligand>
</feature>
<keyword evidence="10 17" id="KW-1133">Transmembrane helix</keyword>
<dbReference type="InterPro" id="IPR023214">
    <property type="entry name" value="HAD_sf"/>
</dbReference>
<evidence type="ECO:0000256" key="9">
    <source>
        <dbReference type="ARBA" id="ARBA00022967"/>
    </source>
</evidence>
<dbReference type="GO" id="GO:0005802">
    <property type="term" value="C:trans-Golgi network"/>
    <property type="evidence" value="ECO:0007669"/>
    <property type="project" value="TreeGrafter"/>
</dbReference>
<dbReference type="NCBIfam" id="TIGR01652">
    <property type="entry name" value="ATPase-Plipid"/>
    <property type="match status" value="1"/>
</dbReference>
<feature type="binding site" evidence="15">
    <location>
        <position position="839"/>
    </location>
    <ligand>
        <name>ATP</name>
        <dbReference type="ChEBI" id="CHEBI:30616"/>
    </ligand>
</feature>